<evidence type="ECO:0000313" key="2">
    <source>
        <dbReference type="EMBL" id="BBO67430.1"/>
    </source>
</evidence>
<dbReference type="InterPro" id="IPR046879">
    <property type="entry name" value="KANL3/Tex30_Abhydrolase"/>
</dbReference>
<evidence type="ECO:0000259" key="1">
    <source>
        <dbReference type="Pfam" id="PF20408"/>
    </source>
</evidence>
<evidence type="ECO:0000313" key="3">
    <source>
        <dbReference type="Proteomes" id="UP000427906"/>
    </source>
</evidence>
<keyword evidence="2" id="KW-0378">Hydrolase</keyword>
<feature type="domain" description="KANL3/Tex30 alpha/beta hydrolase-like" evidence="1">
    <location>
        <begin position="40"/>
        <end position="231"/>
    </location>
</feature>
<name>A0A5K7YH83_9BACT</name>
<reference evidence="2 3" key="1">
    <citation type="submission" date="2019-11" db="EMBL/GenBank/DDBJ databases">
        <title>Comparative genomics of hydrocarbon-degrading Desulfosarcina strains.</title>
        <authorList>
            <person name="Watanabe M."/>
            <person name="Kojima H."/>
            <person name="Fukui M."/>
        </authorList>
    </citation>
    <scope>NUCLEOTIDE SEQUENCE [LARGE SCALE GENOMIC DNA]</scope>
    <source>
        <strain evidence="2 3">PL12</strain>
    </source>
</reference>
<keyword evidence="3" id="KW-1185">Reference proteome</keyword>
<dbReference type="Proteomes" id="UP000427906">
    <property type="component" value="Chromosome"/>
</dbReference>
<dbReference type="KEGG" id="dalk:DSCA_13600"/>
<dbReference type="Pfam" id="PF20408">
    <property type="entry name" value="Abhydrolase_11"/>
    <property type="match status" value="1"/>
</dbReference>
<dbReference type="RefSeq" id="WP_155315691.1">
    <property type="nucleotide sequence ID" value="NZ_AP021874.1"/>
</dbReference>
<dbReference type="SUPFAM" id="SSF53474">
    <property type="entry name" value="alpha/beta-Hydrolases"/>
    <property type="match status" value="1"/>
</dbReference>
<dbReference type="OrthoDB" id="652634at2"/>
<sequence>MAEDRQTIASEKAAIDIGGRDQVSAILSGPERASEMNPTGVIVAHGAGNDMHNPLIVAVAEGLAAAGSATLRFNFPYKEKGRKSPDSQNKLIHTWQCVCEYFMGNPTFPVRRVIAAGKSMGGRVASQMVAGAQMDAAALIFLGYPLHAPGKKNQLRDAHLYQIKKPMLFFAGTKDPLCDVEKLNSVLARLTCDHDLDIIDGGNHSLKLPKSSPRSEADVHRQVVEKCVGWVEQLG</sequence>
<dbReference type="EMBL" id="AP021874">
    <property type="protein sequence ID" value="BBO67430.1"/>
    <property type="molecule type" value="Genomic_DNA"/>
</dbReference>
<dbReference type="PANTHER" id="PTHR13136:SF11">
    <property type="entry name" value="TESTIS-EXPRESSED PROTEIN 30"/>
    <property type="match status" value="1"/>
</dbReference>
<protein>
    <submittedName>
        <fullName evidence="2">Alpha/beta hydrolase</fullName>
    </submittedName>
</protein>
<accession>A0A5K7YH83</accession>
<gene>
    <name evidence="2" type="ORF">DSCA_13600</name>
</gene>
<dbReference type="GO" id="GO:0016787">
    <property type="term" value="F:hydrolase activity"/>
    <property type="evidence" value="ECO:0007669"/>
    <property type="project" value="UniProtKB-KW"/>
</dbReference>
<proteinExistence type="predicted"/>
<dbReference type="AlphaFoldDB" id="A0A5K7YH83"/>
<organism evidence="2 3">
    <name type="scientific">Desulfosarcina alkanivorans</name>
    <dbReference type="NCBI Taxonomy" id="571177"/>
    <lineage>
        <taxon>Bacteria</taxon>
        <taxon>Pseudomonadati</taxon>
        <taxon>Thermodesulfobacteriota</taxon>
        <taxon>Desulfobacteria</taxon>
        <taxon>Desulfobacterales</taxon>
        <taxon>Desulfosarcinaceae</taxon>
        <taxon>Desulfosarcina</taxon>
    </lineage>
</organism>
<dbReference type="PANTHER" id="PTHR13136">
    <property type="entry name" value="TESTIS DEVELOPMENT PROTEIN PRTD"/>
    <property type="match status" value="1"/>
</dbReference>
<dbReference type="InterPro" id="IPR026555">
    <property type="entry name" value="NSL3/Tex30"/>
</dbReference>
<dbReference type="InterPro" id="IPR029058">
    <property type="entry name" value="AB_hydrolase_fold"/>
</dbReference>
<dbReference type="Gene3D" id="3.40.50.1820">
    <property type="entry name" value="alpha/beta hydrolase"/>
    <property type="match status" value="1"/>
</dbReference>